<dbReference type="EMBL" id="MU150266">
    <property type="protein sequence ID" value="KAF9463066.1"/>
    <property type="molecule type" value="Genomic_DNA"/>
</dbReference>
<dbReference type="SUPFAM" id="SSF56112">
    <property type="entry name" value="Protein kinase-like (PK-like)"/>
    <property type="match status" value="1"/>
</dbReference>
<protein>
    <submittedName>
        <fullName evidence="3">Kinase-like domain-containing protein</fullName>
    </submittedName>
</protein>
<dbReference type="Gene3D" id="1.10.510.10">
    <property type="entry name" value="Transferase(Phosphotransferase) domain 1"/>
    <property type="match status" value="1"/>
</dbReference>
<dbReference type="InterPro" id="IPR000719">
    <property type="entry name" value="Prot_kinase_dom"/>
</dbReference>
<dbReference type="OrthoDB" id="5987198at2759"/>
<dbReference type="AlphaFoldDB" id="A0A9P5Y861"/>
<comment type="caution">
    <text evidence="3">The sequence shown here is derived from an EMBL/GenBank/DDBJ whole genome shotgun (WGS) entry which is preliminary data.</text>
</comment>
<sequence length="390" mass="45309">MAYKPSPPPPHLDRDVGLDNTPQHFVGPANAAKLHKHYLTEINENETVWRERYTFLLGRGFELRSRYRPDWTPSWLGTTLDPAYCDDSIEQIIPMVLDAKRRRDDTIVCIKLIEKKTNEVDIGRYLSSEIMLRDSRNHCVPILDTFRDPFVPEVEFIVMPILRPYDDPEFLAIGEVVDFTTQILEGMEFMHRHLVAHGDLTGPNIMMDARPILPHGWHFVADNCLPNGVNQLSPLARIDHPVRYYIVDYDCSMKLQPGKSHIVKGFGGRDGDVPEIAKHQPHDPFKVDVFTVGNTLYKDFYQRYHGLEFLKSLIDFMMTQDFRQRPTAQTAIQHWYNIRSGLDVSVARWRLRKRDETVRERVLLDTVAAARHGIYSVKRLFNGDDKKVWT</sequence>
<organism evidence="3 4">
    <name type="scientific">Collybia nuda</name>
    <dbReference type="NCBI Taxonomy" id="64659"/>
    <lineage>
        <taxon>Eukaryota</taxon>
        <taxon>Fungi</taxon>
        <taxon>Dikarya</taxon>
        <taxon>Basidiomycota</taxon>
        <taxon>Agaricomycotina</taxon>
        <taxon>Agaricomycetes</taxon>
        <taxon>Agaricomycetidae</taxon>
        <taxon>Agaricales</taxon>
        <taxon>Tricholomatineae</taxon>
        <taxon>Clitocybaceae</taxon>
        <taxon>Collybia</taxon>
    </lineage>
</organism>
<keyword evidence="3" id="KW-0418">Kinase</keyword>
<evidence type="ECO:0000313" key="4">
    <source>
        <dbReference type="Proteomes" id="UP000807353"/>
    </source>
</evidence>
<dbReference type="Pfam" id="PF00069">
    <property type="entry name" value="Pkinase"/>
    <property type="match status" value="1"/>
</dbReference>
<dbReference type="InterPro" id="IPR011009">
    <property type="entry name" value="Kinase-like_dom_sf"/>
</dbReference>
<dbReference type="GO" id="GO:0005524">
    <property type="term" value="F:ATP binding"/>
    <property type="evidence" value="ECO:0007669"/>
    <property type="project" value="InterPro"/>
</dbReference>
<dbReference type="PROSITE" id="PS50011">
    <property type="entry name" value="PROTEIN_KINASE_DOM"/>
    <property type="match status" value="1"/>
</dbReference>
<dbReference type="Proteomes" id="UP000807353">
    <property type="component" value="Unassembled WGS sequence"/>
</dbReference>
<reference evidence="3" key="1">
    <citation type="submission" date="2020-11" db="EMBL/GenBank/DDBJ databases">
        <authorList>
            <consortium name="DOE Joint Genome Institute"/>
            <person name="Ahrendt S."/>
            <person name="Riley R."/>
            <person name="Andreopoulos W."/>
            <person name="Labutti K."/>
            <person name="Pangilinan J."/>
            <person name="Ruiz-Duenas F.J."/>
            <person name="Barrasa J.M."/>
            <person name="Sanchez-Garcia M."/>
            <person name="Camarero S."/>
            <person name="Miyauchi S."/>
            <person name="Serrano A."/>
            <person name="Linde D."/>
            <person name="Babiker R."/>
            <person name="Drula E."/>
            <person name="Ayuso-Fernandez I."/>
            <person name="Pacheco R."/>
            <person name="Padilla G."/>
            <person name="Ferreira P."/>
            <person name="Barriuso J."/>
            <person name="Kellner H."/>
            <person name="Castanera R."/>
            <person name="Alfaro M."/>
            <person name="Ramirez L."/>
            <person name="Pisabarro A.G."/>
            <person name="Kuo A."/>
            <person name="Tritt A."/>
            <person name="Lipzen A."/>
            <person name="He G."/>
            <person name="Yan M."/>
            <person name="Ng V."/>
            <person name="Cullen D."/>
            <person name="Martin F."/>
            <person name="Rosso M.-N."/>
            <person name="Henrissat B."/>
            <person name="Hibbett D."/>
            <person name="Martinez A.T."/>
            <person name="Grigoriev I.V."/>
        </authorList>
    </citation>
    <scope>NUCLEOTIDE SEQUENCE</scope>
    <source>
        <strain evidence="3">CBS 247.69</strain>
    </source>
</reference>
<keyword evidence="4" id="KW-1185">Reference proteome</keyword>
<accession>A0A9P5Y861</accession>
<evidence type="ECO:0000256" key="1">
    <source>
        <dbReference type="SAM" id="MobiDB-lite"/>
    </source>
</evidence>
<dbReference type="GO" id="GO:0004672">
    <property type="term" value="F:protein kinase activity"/>
    <property type="evidence" value="ECO:0007669"/>
    <property type="project" value="InterPro"/>
</dbReference>
<evidence type="ECO:0000313" key="3">
    <source>
        <dbReference type="EMBL" id="KAF9463066.1"/>
    </source>
</evidence>
<feature type="domain" description="Protein kinase" evidence="2">
    <location>
        <begin position="51"/>
        <end position="390"/>
    </location>
</feature>
<feature type="compositionally biased region" description="Pro residues" evidence="1">
    <location>
        <begin position="1"/>
        <end position="10"/>
    </location>
</feature>
<dbReference type="SMART" id="SM00220">
    <property type="entry name" value="S_TKc"/>
    <property type="match status" value="1"/>
</dbReference>
<keyword evidence="3" id="KW-0808">Transferase</keyword>
<name>A0A9P5Y861_9AGAR</name>
<evidence type="ECO:0000259" key="2">
    <source>
        <dbReference type="PROSITE" id="PS50011"/>
    </source>
</evidence>
<proteinExistence type="predicted"/>
<gene>
    <name evidence="3" type="ORF">BDZ94DRAFT_651036</name>
</gene>
<feature type="region of interest" description="Disordered" evidence="1">
    <location>
        <begin position="1"/>
        <end position="20"/>
    </location>
</feature>